<name>A0ABW4X7K8_9ACTN</name>
<organism evidence="2 3">
    <name type="scientific">Blastococcus deserti</name>
    <dbReference type="NCBI Taxonomy" id="2259033"/>
    <lineage>
        <taxon>Bacteria</taxon>
        <taxon>Bacillati</taxon>
        <taxon>Actinomycetota</taxon>
        <taxon>Actinomycetes</taxon>
        <taxon>Geodermatophilales</taxon>
        <taxon>Geodermatophilaceae</taxon>
        <taxon>Blastococcus</taxon>
    </lineage>
</organism>
<dbReference type="SUPFAM" id="SSF53474">
    <property type="entry name" value="alpha/beta-Hydrolases"/>
    <property type="match status" value="1"/>
</dbReference>
<proteinExistence type="predicted"/>
<dbReference type="RefSeq" id="WP_376873621.1">
    <property type="nucleotide sequence ID" value="NZ_JBHUHP010000008.1"/>
</dbReference>
<dbReference type="Pfam" id="PF00561">
    <property type="entry name" value="Abhydrolase_1"/>
    <property type="match status" value="1"/>
</dbReference>
<dbReference type="PANTHER" id="PTHR43194:SF5">
    <property type="entry name" value="PIMELOYL-[ACYL-CARRIER PROTEIN] METHYL ESTER ESTERASE"/>
    <property type="match status" value="1"/>
</dbReference>
<accession>A0ABW4X7K8</accession>
<keyword evidence="2" id="KW-0378">Hydrolase</keyword>
<dbReference type="Gene3D" id="3.40.50.1820">
    <property type="entry name" value="alpha/beta hydrolase"/>
    <property type="match status" value="1"/>
</dbReference>
<evidence type="ECO:0000259" key="1">
    <source>
        <dbReference type="Pfam" id="PF00561"/>
    </source>
</evidence>
<evidence type="ECO:0000313" key="2">
    <source>
        <dbReference type="EMBL" id="MFD2091387.1"/>
    </source>
</evidence>
<keyword evidence="3" id="KW-1185">Reference proteome</keyword>
<dbReference type="PANTHER" id="PTHR43194">
    <property type="entry name" value="HYDROLASE ALPHA/BETA FOLD FAMILY"/>
    <property type="match status" value="1"/>
</dbReference>
<protein>
    <submittedName>
        <fullName evidence="2">Alpha/beta fold hydrolase</fullName>
    </submittedName>
</protein>
<dbReference type="Proteomes" id="UP001597402">
    <property type="component" value="Unassembled WGS sequence"/>
</dbReference>
<comment type="caution">
    <text evidence="2">The sequence shown here is derived from an EMBL/GenBank/DDBJ whole genome shotgun (WGS) entry which is preliminary data.</text>
</comment>
<dbReference type="InterPro" id="IPR029058">
    <property type="entry name" value="AB_hydrolase_fold"/>
</dbReference>
<feature type="domain" description="AB hydrolase-1" evidence="1">
    <location>
        <begin position="18"/>
        <end position="111"/>
    </location>
</feature>
<evidence type="ECO:0000313" key="3">
    <source>
        <dbReference type="Proteomes" id="UP001597402"/>
    </source>
</evidence>
<sequence>MTPESALACLEAGSRDAPTVVLLHGLGTSGWMWDRLVSALGDDLHLVVVDLPGHGRSRTRPWVSLHDTATAVADVVARHAAAGSAHLVGLSLGGYVAATLAAARPDLVPSALSAG</sequence>
<dbReference type="GO" id="GO:0016787">
    <property type="term" value="F:hydrolase activity"/>
    <property type="evidence" value="ECO:0007669"/>
    <property type="project" value="UniProtKB-KW"/>
</dbReference>
<dbReference type="InterPro" id="IPR000073">
    <property type="entry name" value="AB_hydrolase_1"/>
</dbReference>
<dbReference type="EMBL" id="JBHUHP010000008">
    <property type="protein sequence ID" value="MFD2091387.1"/>
    <property type="molecule type" value="Genomic_DNA"/>
</dbReference>
<dbReference type="InterPro" id="IPR050228">
    <property type="entry name" value="Carboxylesterase_BioH"/>
</dbReference>
<gene>
    <name evidence="2" type="ORF">ACFSHS_07330</name>
</gene>
<reference evidence="3" key="1">
    <citation type="journal article" date="2019" name="Int. J. Syst. Evol. Microbiol.">
        <title>The Global Catalogue of Microorganisms (GCM) 10K type strain sequencing project: providing services to taxonomists for standard genome sequencing and annotation.</title>
        <authorList>
            <consortium name="The Broad Institute Genomics Platform"/>
            <consortium name="The Broad Institute Genome Sequencing Center for Infectious Disease"/>
            <person name="Wu L."/>
            <person name="Ma J."/>
        </authorList>
    </citation>
    <scope>NUCLEOTIDE SEQUENCE [LARGE SCALE GENOMIC DNA]</scope>
    <source>
        <strain evidence="3">JCM 3338</strain>
    </source>
</reference>